<sequence length="772" mass="84782">MIKRPLFAALLSLATGGIAQAAAELSLPQADPAFGGSIAINAKDSKPEWPAPVSAPSGAPNIVLIMTDDTGFGAASTFGGPVETPSLQQLSTQGLRYNNFNTTGLCSPTRAALLTGRNHHRVGFGTVVDIGSGYPGYNGFWKRSTASVARVLQLNGYSTAAFGKWHNTQRRETGPTGPFDRWPTSLGFDYFYGFQGGEQNQYEPPLFRNTTPVDPPHPANAEDYHLTTDIVDDAIGWLHTHQSVAPDKPYFLYLAPGATHAPHHVPKAWVDRYKGRFDQGWDKLREETFARQKKLGVIPASAKLTPRPKELPAWSSLKPEQKKLYARQMEVFAAFLAHTDHEIGRLIDAVHQTPQSDNTLILYIVGDNGASAEGGLEGSENNVASFFMNLPEDLRTQLTHIDELGSVTHDNHYASAWAWGTTTPFQWTKQVASHFGGTRDPLVLSWPARIKDKGGLRQQFTHVNDIAATLYEVTGISFPGAVDGIAQQALDGTSFAYSFDHPEAPSRHRVQYFEMLGNRAIYQDGWIAAARHSLPWENVARNEDFTQDRWELYRLDDDFSEARDLAAQYPDKLRELQALFDQQARANDVYPFNNGIGGKSGPPPQGLTEGRKQFTYFADQPRLPTAAAPPPLLSHRLVARVTLPAKAQGVIVSDGGRYGGYTLYIKDGQLVYENNFADLKRERLIATAPLPTGAAEIAYEFTRDAGQGLVGGKARLLIDGKEVGSTHFERVAPASSLGTFDIGRSHVSPVSDAYQPPFAFNGQIEQLRIELQ</sequence>
<dbReference type="InterPro" id="IPR024607">
    <property type="entry name" value="Sulfatase_CS"/>
</dbReference>
<keyword evidence="3" id="KW-0378">Hydrolase</keyword>
<evidence type="ECO:0000256" key="3">
    <source>
        <dbReference type="ARBA" id="ARBA00022801"/>
    </source>
</evidence>
<dbReference type="Gene3D" id="3.40.720.10">
    <property type="entry name" value="Alkaline Phosphatase, subunit A"/>
    <property type="match status" value="1"/>
</dbReference>
<dbReference type="CDD" id="cd16025">
    <property type="entry name" value="PAS_like"/>
    <property type="match status" value="1"/>
</dbReference>
<dbReference type="EMBL" id="FOFS01000009">
    <property type="protein sequence ID" value="SEQ69333.1"/>
    <property type="molecule type" value="Genomic_DNA"/>
</dbReference>
<dbReference type="InterPro" id="IPR017850">
    <property type="entry name" value="Alkaline_phosphatase_core_sf"/>
</dbReference>
<keyword evidence="4" id="KW-0106">Calcium</keyword>
<dbReference type="STRING" id="489703.SAMN04488038_109170"/>
<evidence type="ECO:0000313" key="7">
    <source>
        <dbReference type="EMBL" id="SEQ69333.1"/>
    </source>
</evidence>
<feature type="domain" description="Sulfatase N-terminal" evidence="6">
    <location>
        <begin position="60"/>
        <end position="476"/>
    </location>
</feature>
<proteinExistence type="inferred from homology"/>
<dbReference type="AlphaFoldDB" id="A0A1H9I444"/>
<dbReference type="Gene3D" id="3.30.1120.10">
    <property type="match status" value="1"/>
</dbReference>
<evidence type="ECO:0000256" key="2">
    <source>
        <dbReference type="ARBA" id="ARBA00022723"/>
    </source>
</evidence>
<keyword evidence="2" id="KW-0479">Metal-binding</keyword>
<dbReference type="PROSITE" id="PS00523">
    <property type="entry name" value="SULFATASE_1"/>
    <property type="match status" value="1"/>
</dbReference>
<dbReference type="OrthoDB" id="974590at2"/>
<dbReference type="InterPro" id="IPR000917">
    <property type="entry name" value="Sulfatase_N"/>
</dbReference>
<dbReference type="PANTHER" id="PTHR42693:SF43">
    <property type="entry name" value="BLL2667 PROTEIN"/>
    <property type="match status" value="1"/>
</dbReference>
<dbReference type="Proteomes" id="UP000199233">
    <property type="component" value="Unassembled WGS sequence"/>
</dbReference>
<dbReference type="GO" id="GO:0016787">
    <property type="term" value="F:hydrolase activity"/>
    <property type="evidence" value="ECO:0007669"/>
    <property type="project" value="UniProtKB-KW"/>
</dbReference>
<protein>
    <submittedName>
        <fullName evidence="7">Arylsulfatase</fullName>
    </submittedName>
</protein>
<organism evidence="7 8">
    <name type="scientific">Solimonas aquatica</name>
    <dbReference type="NCBI Taxonomy" id="489703"/>
    <lineage>
        <taxon>Bacteria</taxon>
        <taxon>Pseudomonadati</taxon>
        <taxon>Pseudomonadota</taxon>
        <taxon>Gammaproteobacteria</taxon>
        <taxon>Nevskiales</taxon>
        <taxon>Nevskiaceae</taxon>
        <taxon>Solimonas</taxon>
    </lineage>
</organism>
<name>A0A1H9I444_9GAMM</name>
<evidence type="ECO:0000313" key="8">
    <source>
        <dbReference type="Proteomes" id="UP000199233"/>
    </source>
</evidence>
<feature type="signal peptide" evidence="5">
    <location>
        <begin position="1"/>
        <end position="21"/>
    </location>
</feature>
<keyword evidence="5" id="KW-0732">Signal</keyword>
<comment type="similarity">
    <text evidence="1">Belongs to the sulfatase family.</text>
</comment>
<dbReference type="RefSeq" id="WP_093286663.1">
    <property type="nucleotide sequence ID" value="NZ_FOFS01000009.1"/>
</dbReference>
<evidence type="ECO:0000259" key="6">
    <source>
        <dbReference type="Pfam" id="PF00884"/>
    </source>
</evidence>
<feature type="chain" id="PRO_5011611498" evidence="5">
    <location>
        <begin position="22"/>
        <end position="772"/>
    </location>
</feature>
<keyword evidence="8" id="KW-1185">Reference proteome</keyword>
<dbReference type="Pfam" id="PF00884">
    <property type="entry name" value="Sulfatase"/>
    <property type="match status" value="1"/>
</dbReference>
<accession>A0A1H9I444</accession>
<evidence type="ECO:0000256" key="4">
    <source>
        <dbReference type="ARBA" id="ARBA00022837"/>
    </source>
</evidence>
<evidence type="ECO:0000256" key="5">
    <source>
        <dbReference type="SAM" id="SignalP"/>
    </source>
</evidence>
<reference evidence="7 8" key="1">
    <citation type="submission" date="2016-10" db="EMBL/GenBank/DDBJ databases">
        <authorList>
            <person name="de Groot N.N."/>
        </authorList>
    </citation>
    <scope>NUCLEOTIDE SEQUENCE [LARGE SCALE GENOMIC DNA]</scope>
    <source>
        <strain evidence="7 8">DSM 25927</strain>
    </source>
</reference>
<gene>
    <name evidence="7" type="ORF">SAMN04488038_109170</name>
</gene>
<dbReference type="SUPFAM" id="SSF53649">
    <property type="entry name" value="Alkaline phosphatase-like"/>
    <property type="match status" value="1"/>
</dbReference>
<dbReference type="InterPro" id="IPR050738">
    <property type="entry name" value="Sulfatase"/>
</dbReference>
<evidence type="ECO:0000256" key="1">
    <source>
        <dbReference type="ARBA" id="ARBA00008779"/>
    </source>
</evidence>
<dbReference type="PANTHER" id="PTHR42693">
    <property type="entry name" value="ARYLSULFATASE FAMILY MEMBER"/>
    <property type="match status" value="1"/>
</dbReference>
<dbReference type="GO" id="GO:0046872">
    <property type="term" value="F:metal ion binding"/>
    <property type="evidence" value="ECO:0007669"/>
    <property type="project" value="UniProtKB-KW"/>
</dbReference>